<sequence>MQAGFSESGIMSSCVMPRIRGDANPVVLLNCFDRMEICISFAGRCRLKVWAIDVLGWGFSDLEGRPLWNAALNRYHLYQLWKSHIKRPMESDQALVQRLQKILRSIFLKL</sequence>
<reference evidence="1 2" key="1">
    <citation type="submission" date="2024-06" db="EMBL/GenBank/DDBJ databases">
        <title>A chromosome level genome sequence of Diviner's sage (Salvia divinorum).</title>
        <authorList>
            <person name="Ford S.A."/>
            <person name="Ro D.-K."/>
            <person name="Ness R.W."/>
            <person name="Phillips M.A."/>
        </authorList>
    </citation>
    <scope>NUCLEOTIDE SEQUENCE [LARGE SCALE GENOMIC DNA]</scope>
    <source>
        <strain evidence="1">SAF-2024a</strain>
        <tissue evidence="1">Leaf</tissue>
    </source>
</reference>
<comment type="caution">
    <text evidence="1">The sequence shown here is derived from an EMBL/GenBank/DDBJ whole genome shotgun (WGS) entry which is preliminary data.</text>
</comment>
<evidence type="ECO:0000313" key="1">
    <source>
        <dbReference type="EMBL" id="KAL1558966.1"/>
    </source>
</evidence>
<name>A0ABD1HRA1_SALDI</name>
<keyword evidence="2" id="KW-1185">Reference proteome</keyword>
<accession>A0ABD1HRA1</accession>
<dbReference type="AlphaFoldDB" id="A0ABD1HRA1"/>
<organism evidence="1 2">
    <name type="scientific">Salvia divinorum</name>
    <name type="common">Maria pastora</name>
    <name type="synonym">Diviner's sage</name>
    <dbReference type="NCBI Taxonomy" id="28513"/>
    <lineage>
        <taxon>Eukaryota</taxon>
        <taxon>Viridiplantae</taxon>
        <taxon>Streptophyta</taxon>
        <taxon>Embryophyta</taxon>
        <taxon>Tracheophyta</taxon>
        <taxon>Spermatophyta</taxon>
        <taxon>Magnoliopsida</taxon>
        <taxon>eudicotyledons</taxon>
        <taxon>Gunneridae</taxon>
        <taxon>Pentapetalae</taxon>
        <taxon>asterids</taxon>
        <taxon>lamiids</taxon>
        <taxon>Lamiales</taxon>
        <taxon>Lamiaceae</taxon>
        <taxon>Nepetoideae</taxon>
        <taxon>Mentheae</taxon>
        <taxon>Salviinae</taxon>
        <taxon>Salvia</taxon>
        <taxon>Salvia subgen. Calosphace</taxon>
    </lineage>
</organism>
<dbReference type="EMBL" id="JBEAFC010000004">
    <property type="protein sequence ID" value="KAL1558966.1"/>
    <property type="molecule type" value="Genomic_DNA"/>
</dbReference>
<proteinExistence type="predicted"/>
<protein>
    <submittedName>
        <fullName evidence="1">Alpha/beta-Hydrolases superfamily protein</fullName>
    </submittedName>
</protein>
<evidence type="ECO:0000313" key="2">
    <source>
        <dbReference type="Proteomes" id="UP001567538"/>
    </source>
</evidence>
<gene>
    <name evidence="1" type="ORF">AAHA92_09363</name>
</gene>
<dbReference type="Proteomes" id="UP001567538">
    <property type="component" value="Unassembled WGS sequence"/>
</dbReference>